<gene>
    <name evidence="2" type="ORF">BDK51DRAFT_50188</name>
</gene>
<dbReference type="Pfam" id="PF19263">
    <property type="entry name" value="DUF5906"/>
    <property type="match status" value="1"/>
</dbReference>
<dbReference type="InterPro" id="IPR027417">
    <property type="entry name" value="P-loop_NTPase"/>
</dbReference>
<accession>A0A4P9WPQ9</accession>
<dbReference type="SUPFAM" id="SSF52540">
    <property type="entry name" value="P-loop containing nucleoside triphosphate hydrolases"/>
    <property type="match status" value="1"/>
</dbReference>
<proteinExistence type="predicted"/>
<evidence type="ECO:0000313" key="3">
    <source>
        <dbReference type="Proteomes" id="UP000269721"/>
    </source>
</evidence>
<feature type="domain" description="NrS-1 polymerase-like helicase" evidence="1">
    <location>
        <begin position="109"/>
        <end position="215"/>
    </location>
</feature>
<dbReference type="AlphaFoldDB" id="A0A4P9WPQ9"/>
<name>A0A4P9WPQ9_9FUNG</name>
<dbReference type="EMBL" id="KZ994314">
    <property type="protein sequence ID" value="RKO93250.1"/>
    <property type="molecule type" value="Genomic_DNA"/>
</dbReference>
<evidence type="ECO:0000259" key="1">
    <source>
        <dbReference type="Pfam" id="PF19263"/>
    </source>
</evidence>
<organism evidence="2 3">
    <name type="scientific">Blyttiomyces helicus</name>
    <dbReference type="NCBI Taxonomy" id="388810"/>
    <lineage>
        <taxon>Eukaryota</taxon>
        <taxon>Fungi</taxon>
        <taxon>Fungi incertae sedis</taxon>
        <taxon>Chytridiomycota</taxon>
        <taxon>Chytridiomycota incertae sedis</taxon>
        <taxon>Chytridiomycetes</taxon>
        <taxon>Chytridiomycetes incertae sedis</taxon>
        <taxon>Blyttiomyces</taxon>
    </lineage>
</organism>
<reference evidence="3" key="1">
    <citation type="journal article" date="2018" name="Nat. Microbiol.">
        <title>Leveraging single-cell genomics to expand the fungal tree of life.</title>
        <authorList>
            <person name="Ahrendt S.R."/>
            <person name="Quandt C.A."/>
            <person name="Ciobanu D."/>
            <person name="Clum A."/>
            <person name="Salamov A."/>
            <person name="Andreopoulos B."/>
            <person name="Cheng J.F."/>
            <person name="Woyke T."/>
            <person name="Pelin A."/>
            <person name="Henrissat B."/>
            <person name="Reynolds N.K."/>
            <person name="Benny G.L."/>
            <person name="Smith M.E."/>
            <person name="James T.Y."/>
            <person name="Grigoriev I.V."/>
        </authorList>
    </citation>
    <scope>NUCLEOTIDE SEQUENCE [LARGE SCALE GENOMIC DNA]</scope>
</reference>
<sequence>MVKFMQDFKDKSFPNLVVKKNYLGFKNGVLNIENCKFTREENFEDDFIVRKYFDQNFPEETDDPNNIPTPPFDYVLNYQFEHKVVNFIYVCFGRLFGIRDGWGFMLYFLGEAGCGKSIIIHIMSACFDKIGTIGDSYELAFGLSGLFHKDLVVCHELPRNISKLMPQTTFQACVMLDSVAISTKGQTSFSTEWTAPLLFAGNWLPDDIDKGRVTRRVMEANFERIPEERDT</sequence>
<protein>
    <recommendedName>
        <fullName evidence="1">NrS-1 polymerase-like helicase domain-containing protein</fullName>
    </recommendedName>
</protein>
<dbReference type="Gene3D" id="3.40.50.300">
    <property type="entry name" value="P-loop containing nucleotide triphosphate hydrolases"/>
    <property type="match status" value="1"/>
</dbReference>
<dbReference type="Proteomes" id="UP000269721">
    <property type="component" value="Unassembled WGS sequence"/>
</dbReference>
<dbReference type="InterPro" id="IPR045455">
    <property type="entry name" value="NrS-1_pol-like_helicase"/>
</dbReference>
<dbReference type="OrthoDB" id="2131500at2759"/>
<keyword evidence="3" id="KW-1185">Reference proteome</keyword>
<evidence type="ECO:0000313" key="2">
    <source>
        <dbReference type="EMBL" id="RKO93250.1"/>
    </source>
</evidence>